<protein>
    <recommendedName>
        <fullName evidence="1">glutathione transferase</fullName>
        <ecNumber evidence="1">2.5.1.18</ecNumber>
    </recommendedName>
</protein>
<evidence type="ECO:0000313" key="8">
    <source>
        <dbReference type="Proteomes" id="UP000277236"/>
    </source>
</evidence>
<dbReference type="RefSeq" id="WP_122315270.1">
    <property type="nucleotide sequence ID" value="NZ_RBRE01000035.1"/>
</dbReference>
<comment type="caution">
    <text evidence="7">The sequence shown here is derived from an EMBL/GenBank/DDBJ whole genome shotgun (WGS) entry which is preliminary data.</text>
</comment>
<dbReference type="InterPro" id="IPR040079">
    <property type="entry name" value="Glutathione_S-Trfase"/>
</dbReference>
<evidence type="ECO:0000259" key="5">
    <source>
        <dbReference type="PROSITE" id="PS50404"/>
    </source>
</evidence>
<evidence type="ECO:0000313" key="7">
    <source>
        <dbReference type="EMBL" id="RMQ47649.1"/>
    </source>
</evidence>
<comment type="catalytic activity">
    <reaction evidence="3">
        <text>RX + glutathione = an S-substituted glutathione + a halide anion + H(+)</text>
        <dbReference type="Rhea" id="RHEA:16437"/>
        <dbReference type="ChEBI" id="CHEBI:15378"/>
        <dbReference type="ChEBI" id="CHEBI:16042"/>
        <dbReference type="ChEBI" id="CHEBI:17792"/>
        <dbReference type="ChEBI" id="CHEBI:57925"/>
        <dbReference type="ChEBI" id="CHEBI:90779"/>
        <dbReference type="EC" id="2.5.1.18"/>
    </reaction>
</comment>
<dbReference type="GO" id="GO:0005737">
    <property type="term" value="C:cytoplasm"/>
    <property type="evidence" value="ECO:0007669"/>
    <property type="project" value="UniProtKB-ARBA"/>
</dbReference>
<dbReference type="InterPro" id="IPR010987">
    <property type="entry name" value="Glutathione-S-Trfase_C-like"/>
</dbReference>
<reference evidence="7 8" key="1">
    <citation type="submission" date="2018-08" db="EMBL/GenBank/DDBJ databases">
        <title>Recombination of ecologically and evolutionarily significant loci maintains genetic cohesion in the Pseudomonas syringae species complex.</title>
        <authorList>
            <person name="Dillon M."/>
            <person name="Thakur S."/>
            <person name="Almeida R.N.D."/>
            <person name="Weir B.S."/>
            <person name="Guttman D.S."/>
        </authorList>
    </citation>
    <scope>NUCLEOTIDE SEQUENCE [LARGE SCALE GENOMIC DNA]</scope>
    <source>
        <strain evidence="7 8">ICMP 3353</strain>
    </source>
</reference>
<dbReference type="SFLD" id="SFLDG00358">
    <property type="entry name" value="Main_(cytGST)"/>
    <property type="match status" value="1"/>
</dbReference>
<dbReference type="CDD" id="cd03046">
    <property type="entry name" value="GST_N_GTT1_like"/>
    <property type="match status" value="1"/>
</dbReference>
<evidence type="ECO:0000256" key="4">
    <source>
        <dbReference type="RuleBase" id="RU003494"/>
    </source>
</evidence>
<dbReference type="PANTHER" id="PTHR44051">
    <property type="entry name" value="GLUTATHIONE S-TRANSFERASE-RELATED"/>
    <property type="match status" value="1"/>
</dbReference>
<sequence length="207" mass="23867">MIRLHHLNQSRSIRVLWLLEEIGVPYEIELYRRDSKTHFAPESLKAIHPLGKSPVIELDGKVVAESGAITEILVERFAPHLAPARNSDEYLEYLQWMHFSESSAMLPPLLKIFAQRETATLTFLPGYAQVECRKVFGYLDSQLENRTFLVGDRLSGADFMMLFVAELVERLEKPEAYANIQRYLATLKNLESWKKAQAREVEFARIS</sequence>
<evidence type="ECO:0000256" key="3">
    <source>
        <dbReference type="ARBA" id="ARBA00047960"/>
    </source>
</evidence>
<dbReference type="SFLD" id="SFLDS00019">
    <property type="entry name" value="Glutathione_Transferase_(cytos"/>
    <property type="match status" value="1"/>
</dbReference>
<dbReference type="FunFam" id="3.40.30.10:FF:000156">
    <property type="entry name" value="Glutathione S-transferase 1"/>
    <property type="match status" value="1"/>
</dbReference>
<gene>
    <name evidence="7" type="ORF">ALQ04_04095</name>
</gene>
<dbReference type="PROSITE" id="PS50405">
    <property type="entry name" value="GST_CTER"/>
    <property type="match status" value="1"/>
</dbReference>
<dbReference type="Gene3D" id="1.20.1050.10">
    <property type="match status" value="1"/>
</dbReference>
<evidence type="ECO:0000259" key="6">
    <source>
        <dbReference type="PROSITE" id="PS50405"/>
    </source>
</evidence>
<dbReference type="GO" id="GO:0004364">
    <property type="term" value="F:glutathione transferase activity"/>
    <property type="evidence" value="ECO:0007669"/>
    <property type="project" value="UniProtKB-EC"/>
</dbReference>
<dbReference type="PANTHER" id="PTHR44051:SF9">
    <property type="entry name" value="GLUTATHIONE S-TRANSFERASE 1"/>
    <property type="match status" value="1"/>
</dbReference>
<dbReference type="GO" id="GO:0004601">
    <property type="term" value="F:peroxidase activity"/>
    <property type="evidence" value="ECO:0007669"/>
    <property type="project" value="UniProtKB-ARBA"/>
</dbReference>
<dbReference type="SUPFAM" id="SSF52833">
    <property type="entry name" value="Thioredoxin-like"/>
    <property type="match status" value="1"/>
</dbReference>
<dbReference type="Proteomes" id="UP000277236">
    <property type="component" value="Unassembled WGS sequence"/>
</dbReference>
<accession>A0A3M4M1S0</accession>
<dbReference type="SUPFAM" id="SSF47616">
    <property type="entry name" value="GST C-terminal domain-like"/>
    <property type="match status" value="1"/>
</dbReference>
<dbReference type="Gene3D" id="3.40.30.10">
    <property type="entry name" value="Glutaredoxin"/>
    <property type="match status" value="1"/>
</dbReference>
<dbReference type="Pfam" id="PF00043">
    <property type="entry name" value="GST_C"/>
    <property type="match status" value="1"/>
</dbReference>
<proteinExistence type="inferred from homology"/>
<dbReference type="OrthoDB" id="9810080at2"/>
<dbReference type="AlphaFoldDB" id="A0A3M4M1S0"/>
<evidence type="ECO:0000256" key="1">
    <source>
        <dbReference type="ARBA" id="ARBA00012452"/>
    </source>
</evidence>
<evidence type="ECO:0000256" key="2">
    <source>
        <dbReference type="ARBA" id="ARBA00022679"/>
    </source>
</evidence>
<keyword evidence="2" id="KW-0808">Transferase</keyword>
<dbReference type="Pfam" id="PF02798">
    <property type="entry name" value="GST_N"/>
    <property type="match status" value="1"/>
</dbReference>
<dbReference type="InterPro" id="IPR004045">
    <property type="entry name" value="Glutathione_S-Trfase_N"/>
</dbReference>
<organism evidence="7 8">
    <name type="scientific">Pseudomonas cichorii</name>
    <dbReference type="NCBI Taxonomy" id="36746"/>
    <lineage>
        <taxon>Bacteria</taxon>
        <taxon>Pseudomonadati</taxon>
        <taxon>Pseudomonadota</taxon>
        <taxon>Gammaproteobacteria</taxon>
        <taxon>Pseudomonadales</taxon>
        <taxon>Pseudomonadaceae</taxon>
        <taxon>Pseudomonas</taxon>
    </lineage>
</organism>
<dbReference type="InterPro" id="IPR036249">
    <property type="entry name" value="Thioredoxin-like_sf"/>
</dbReference>
<dbReference type="PROSITE" id="PS50404">
    <property type="entry name" value="GST_NTER"/>
    <property type="match status" value="1"/>
</dbReference>
<feature type="domain" description="GST C-terminal" evidence="6">
    <location>
        <begin position="86"/>
        <end position="207"/>
    </location>
</feature>
<dbReference type="InterPro" id="IPR036282">
    <property type="entry name" value="Glutathione-S-Trfase_C_sf"/>
</dbReference>
<dbReference type="InterPro" id="IPR004046">
    <property type="entry name" value="GST_C"/>
</dbReference>
<dbReference type="EMBL" id="RBRE01000035">
    <property type="protein sequence ID" value="RMQ47649.1"/>
    <property type="molecule type" value="Genomic_DNA"/>
</dbReference>
<dbReference type="SFLD" id="SFLDG01150">
    <property type="entry name" value="Main.1:_Beta-like"/>
    <property type="match status" value="1"/>
</dbReference>
<name>A0A3M4M1S0_PSECI</name>
<feature type="domain" description="GST N-terminal" evidence="5">
    <location>
        <begin position="1"/>
        <end position="81"/>
    </location>
</feature>
<comment type="similarity">
    <text evidence="4">Belongs to the GST superfamily.</text>
</comment>
<dbReference type="EC" id="2.5.1.18" evidence="1"/>